<keyword evidence="6" id="KW-1185">Reference proteome</keyword>
<keyword evidence="2 3" id="KW-0326">Glycosidase</keyword>
<dbReference type="GO" id="GO:0004553">
    <property type="term" value="F:hydrolase activity, hydrolyzing O-glycosyl compounds"/>
    <property type="evidence" value="ECO:0007669"/>
    <property type="project" value="InterPro"/>
</dbReference>
<evidence type="ECO:0000313" key="6">
    <source>
        <dbReference type="Proteomes" id="UP000597444"/>
    </source>
</evidence>
<dbReference type="InterPro" id="IPR001547">
    <property type="entry name" value="Glyco_hydro_5"/>
</dbReference>
<dbReference type="Proteomes" id="UP000597444">
    <property type="component" value="Unassembled WGS sequence"/>
</dbReference>
<protein>
    <recommendedName>
        <fullName evidence="4">Glycoside hydrolase family 5 domain-containing protein</fullName>
    </recommendedName>
</protein>
<name>A0A8J3N7E6_9CHLR</name>
<comment type="caution">
    <text evidence="5">The sequence shown here is derived from an EMBL/GenBank/DDBJ whole genome shotgun (WGS) entry which is preliminary data.</text>
</comment>
<dbReference type="AlphaFoldDB" id="A0A8J3N7E6"/>
<dbReference type="RefSeq" id="WP_220209255.1">
    <property type="nucleotide sequence ID" value="NZ_BNJK01000002.1"/>
</dbReference>
<dbReference type="Pfam" id="PF00150">
    <property type="entry name" value="Cellulase"/>
    <property type="match status" value="1"/>
</dbReference>
<keyword evidence="1 3" id="KW-0378">Hydrolase</keyword>
<gene>
    <name evidence="5" type="ORF">KSF_085760</name>
</gene>
<dbReference type="InterPro" id="IPR017853">
    <property type="entry name" value="GH"/>
</dbReference>
<evidence type="ECO:0000256" key="3">
    <source>
        <dbReference type="RuleBase" id="RU361153"/>
    </source>
</evidence>
<organism evidence="5 6">
    <name type="scientific">Reticulibacter mediterranei</name>
    <dbReference type="NCBI Taxonomy" id="2778369"/>
    <lineage>
        <taxon>Bacteria</taxon>
        <taxon>Bacillati</taxon>
        <taxon>Chloroflexota</taxon>
        <taxon>Ktedonobacteria</taxon>
        <taxon>Ktedonobacterales</taxon>
        <taxon>Reticulibacteraceae</taxon>
        <taxon>Reticulibacter</taxon>
    </lineage>
</organism>
<comment type="similarity">
    <text evidence="3">Belongs to the glycosyl hydrolase 5 (cellulase A) family.</text>
</comment>
<sequence>MRKKTSSPKKGCRTFLWMSSICLLGSLLAHLLFPEGENLLSLSLLPFLSAPGSRTSFFYGENIDMSQVLPTSQHYVVNSQGQDLIDIAATLGITLVRLTNGARSIDNDEDSLYTKAQWGQVLGKMQRKGIKAIILIETASHNPEHYTFAMQPVYLQLVRAYIKSGVFAHPNVYAVDIKNEPLLTDANIALLEQAHHLIQNAYPHLKQTVGWWAGPTPTTDPYDPTTFNWSDGAAGRKLDPIVDFYSLHLYGLTSSPFGVTLGATVKTKLFFSQVEHGLQTKKPLLLEEFGEANGEAVSDQNTIGSPQLQAAIYQGVYQALQDMHNSQIIGALAFDFFSRTQYHDAWAIIKNRGDYRFPAASVLQAYALGTKEPTLQQVSMIQNTLLENDDKSKTKQVQRYSRLGLKLRLESGTNYTLAESTPGIVQPIDPLHYDPSSDTYIALYWSAHQGRVTLRILPTNNCISCLIEKIPAYTVTILVTTPP</sequence>
<proteinExistence type="inferred from homology"/>
<evidence type="ECO:0000313" key="5">
    <source>
        <dbReference type="EMBL" id="GHO98528.1"/>
    </source>
</evidence>
<evidence type="ECO:0000256" key="1">
    <source>
        <dbReference type="ARBA" id="ARBA00022801"/>
    </source>
</evidence>
<evidence type="ECO:0000256" key="2">
    <source>
        <dbReference type="ARBA" id="ARBA00023295"/>
    </source>
</evidence>
<dbReference type="SUPFAM" id="SSF51445">
    <property type="entry name" value="(Trans)glycosidases"/>
    <property type="match status" value="1"/>
</dbReference>
<dbReference type="Gene3D" id="3.20.20.80">
    <property type="entry name" value="Glycosidases"/>
    <property type="match status" value="1"/>
</dbReference>
<dbReference type="EMBL" id="BNJK01000002">
    <property type="protein sequence ID" value="GHO98528.1"/>
    <property type="molecule type" value="Genomic_DNA"/>
</dbReference>
<accession>A0A8J3N7E6</accession>
<feature type="domain" description="Glycoside hydrolase family 5" evidence="4">
    <location>
        <begin position="68"/>
        <end position="296"/>
    </location>
</feature>
<evidence type="ECO:0000259" key="4">
    <source>
        <dbReference type="Pfam" id="PF00150"/>
    </source>
</evidence>
<dbReference type="GO" id="GO:0000272">
    <property type="term" value="P:polysaccharide catabolic process"/>
    <property type="evidence" value="ECO:0007669"/>
    <property type="project" value="InterPro"/>
</dbReference>
<reference evidence="5" key="1">
    <citation type="submission" date="2020-10" db="EMBL/GenBank/DDBJ databases">
        <title>Taxonomic study of unclassified bacteria belonging to the class Ktedonobacteria.</title>
        <authorList>
            <person name="Yabe S."/>
            <person name="Wang C.M."/>
            <person name="Zheng Y."/>
            <person name="Sakai Y."/>
            <person name="Cavaletti L."/>
            <person name="Monciardini P."/>
            <person name="Donadio S."/>
        </authorList>
    </citation>
    <scope>NUCLEOTIDE SEQUENCE</scope>
    <source>
        <strain evidence="5">ID150040</strain>
    </source>
</reference>